<evidence type="ECO:0000313" key="3">
    <source>
        <dbReference type="Proteomes" id="UP000604046"/>
    </source>
</evidence>
<keyword evidence="3" id="KW-1185">Reference proteome</keyword>
<comment type="caution">
    <text evidence="2">The sequence shown here is derived from an EMBL/GenBank/DDBJ whole genome shotgun (WGS) entry which is preliminary data.</text>
</comment>
<gene>
    <name evidence="2" type="ORF">SNAT2548_LOCUS2500</name>
</gene>
<feature type="region of interest" description="Disordered" evidence="1">
    <location>
        <begin position="102"/>
        <end position="129"/>
    </location>
</feature>
<evidence type="ECO:0000313" key="2">
    <source>
        <dbReference type="EMBL" id="CAE6970672.1"/>
    </source>
</evidence>
<reference evidence="2" key="1">
    <citation type="submission" date="2021-02" db="EMBL/GenBank/DDBJ databases">
        <authorList>
            <person name="Dougan E. K."/>
            <person name="Rhodes N."/>
            <person name="Thang M."/>
            <person name="Chan C."/>
        </authorList>
    </citation>
    <scope>NUCLEOTIDE SEQUENCE</scope>
</reference>
<dbReference type="EMBL" id="CAJNDS010000149">
    <property type="protein sequence ID" value="CAE6970672.1"/>
    <property type="molecule type" value="Genomic_DNA"/>
</dbReference>
<proteinExistence type="predicted"/>
<sequence length="129" mass="14096">MAPTCSASDASQCRTLLEPGTMSIVQPRHCPQLPTTCNNLHELFAALETVAFWDVLGRSELTGWRQRLGHHRWEPGHALPAPGEGFPGFTCKRCQLTGLQELSPEIPEPKSTESAQNAEADAEVQLSAF</sequence>
<dbReference type="AlphaFoldDB" id="A0A812I141"/>
<accession>A0A812I141</accession>
<organism evidence="2 3">
    <name type="scientific">Symbiodinium natans</name>
    <dbReference type="NCBI Taxonomy" id="878477"/>
    <lineage>
        <taxon>Eukaryota</taxon>
        <taxon>Sar</taxon>
        <taxon>Alveolata</taxon>
        <taxon>Dinophyceae</taxon>
        <taxon>Suessiales</taxon>
        <taxon>Symbiodiniaceae</taxon>
        <taxon>Symbiodinium</taxon>
    </lineage>
</organism>
<protein>
    <submittedName>
        <fullName evidence="2">Uncharacterized protein</fullName>
    </submittedName>
</protein>
<name>A0A812I141_9DINO</name>
<evidence type="ECO:0000256" key="1">
    <source>
        <dbReference type="SAM" id="MobiDB-lite"/>
    </source>
</evidence>
<dbReference type="Proteomes" id="UP000604046">
    <property type="component" value="Unassembled WGS sequence"/>
</dbReference>